<dbReference type="InterPro" id="IPR036122">
    <property type="entry name" value="CaM-bd_dom_sf"/>
</dbReference>
<evidence type="ECO:0000256" key="1">
    <source>
        <dbReference type="ARBA" id="ARBA00004141"/>
    </source>
</evidence>
<feature type="transmembrane region" description="Helical" evidence="10">
    <location>
        <begin position="284"/>
        <end position="302"/>
    </location>
</feature>
<feature type="transmembrane region" description="Helical" evidence="10">
    <location>
        <begin position="174"/>
        <end position="194"/>
    </location>
</feature>
<keyword evidence="4" id="KW-0112">Calmodulin-binding</keyword>
<evidence type="ECO:0000256" key="4">
    <source>
        <dbReference type="ARBA" id="ARBA00022860"/>
    </source>
</evidence>
<evidence type="ECO:0000256" key="2">
    <source>
        <dbReference type="ARBA" id="ARBA00022448"/>
    </source>
</evidence>
<dbReference type="Pfam" id="PF02888">
    <property type="entry name" value="CaMBD"/>
    <property type="match status" value="1"/>
</dbReference>
<dbReference type="SMART" id="SM01053">
    <property type="entry name" value="CaMBD"/>
    <property type="match status" value="1"/>
</dbReference>
<dbReference type="PANTHER" id="PTHR10153">
    <property type="entry name" value="SMALL CONDUCTANCE CALCIUM-ACTIVATED POTASSIUM CHANNEL"/>
    <property type="match status" value="1"/>
</dbReference>
<evidence type="ECO:0000256" key="6">
    <source>
        <dbReference type="ARBA" id="ARBA00023065"/>
    </source>
</evidence>
<evidence type="ECO:0000256" key="8">
    <source>
        <dbReference type="ARBA" id="ARBA00023303"/>
    </source>
</evidence>
<feature type="transmembrane region" description="Helical" evidence="10">
    <location>
        <begin position="94"/>
        <end position="113"/>
    </location>
</feature>
<comment type="subcellular location">
    <subcellularLocation>
        <location evidence="1">Membrane</location>
        <topology evidence="1">Multi-pass membrane protein</topology>
    </subcellularLocation>
</comment>
<keyword evidence="3 10" id="KW-0812">Transmembrane</keyword>
<evidence type="ECO:0000313" key="13">
    <source>
        <dbReference type="Proteomes" id="UP001369086"/>
    </source>
</evidence>
<dbReference type="SUPFAM" id="SSF81324">
    <property type="entry name" value="Voltage-gated potassium channels"/>
    <property type="match status" value="1"/>
</dbReference>
<proteinExistence type="predicted"/>
<reference evidence="12 13" key="1">
    <citation type="submission" date="2021-05" db="EMBL/GenBank/DDBJ databases">
        <authorList>
            <person name="Zahm M."/>
            <person name="Klopp C."/>
            <person name="Cabau C."/>
            <person name="Kuhl H."/>
            <person name="Suciu R."/>
            <person name="Ciorpac M."/>
            <person name="Holostenco D."/>
            <person name="Gessner J."/>
            <person name="Wuertz S."/>
            <person name="Hohne C."/>
            <person name="Stock M."/>
            <person name="Gislard M."/>
            <person name="Lluch J."/>
            <person name="Milhes M."/>
            <person name="Lampietro C."/>
            <person name="Lopez Roques C."/>
            <person name="Donnadieu C."/>
            <person name="Du K."/>
            <person name="Schartl M."/>
            <person name="Guiguen Y."/>
        </authorList>
    </citation>
    <scope>NUCLEOTIDE SEQUENCE [LARGE SCALE GENOMIC DNA]</scope>
    <source>
        <strain evidence="12">Hh-F2</strain>
        <tissue evidence="12">Blood</tissue>
    </source>
</reference>
<dbReference type="Pfam" id="PF07885">
    <property type="entry name" value="Ion_trans_2"/>
    <property type="match status" value="1"/>
</dbReference>
<dbReference type="InterPro" id="IPR015449">
    <property type="entry name" value="K_chnl_Ca-activ_SK"/>
</dbReference>
<feature type="transmembrane region" description="Helical" evidence="10">
    <location>
        <begin position="317"/>
        <end position="333"/>
    </location>
</feature>
<organism evidence="12 13">
    <name type="scientific">Huso huso</name>
    <name type="common">Beluga</name>
    <name type="synonym">Acipenser huso</name>
    <dbReference type="NCBI Taxonomy" id="61971"/>
    <lineage>
        <taxon>Eukaryota</taxon>
        <taxon>Metazoa</taxon>
        <taxon>Chordata</taxon>
        <taxon>Craniata</taxon>
        <taxon>Vertebrata</taxon>
        <taxon>Euteleostomi</taxon>
        <taxon>Actinopterygii</taxon>
        <taxon>Chondrostei</taxon>
        <taxon>Acipenseriformes</taxon>
        <taxon>Acipenseridae</taxon>
        <taxon>Huso</taxon>
    </lineage>
</organism>
<dbReference type="GO" id="GO:0034220">
    <property type="term" value="P:monoatomic ion transmembrane transport"/>
    <property type="evidence" value="ECO:0007669"/>
    <property type="project" value="UniProtKB-KW"/>
</dbReference>
<accession>A0ABR0YBJ9</accession>
<name>A0ABR0YBJ9_HUSHU</name>
<feature type="compositionally biased region" description="Polar residues" evidence="9">
    <location>
        <begin position="1"/>
        <end position="20"/>
    </location>
</feature>
<feature type="region of interest" description="Disordered" evidence="9">
    <location>
        <begin position="1"/>
        <end position="28"/>
    </location>
</feature>
<feature type="transmembrane region" description="Helical" evidence="10">
    <location>
        <begin position="125"/>
        <end position="148"/>
    </location>
</feature>
<feature type="transmembrane region" description="Helical" evidence="10">
    <location>
        <begin position="214"/>
        <end position="239"/>
    </location>
</feature>
<keyword evidence="7 10" id="KW-0472">Membrane</keyword>
<keyword evidence="13" id="KW-1185">Reference proteome</keyword>
<keyword evidence="8 12" id="KW-0407">Ion channel</keyword>
<evidence type="ECO:0000259" key="11">
    <source>
        <dbReference type="SMART" id="SM01053"/>
    </source>
</evidence>
<dbReference type="Gene3D" id="1.10.287.70">
    <property type="match status" value="2"/>
</dbReference>
<sequence>MPQRSLSHSRLSVPCTTRSRSAVGGKGEDSTVTMELITRRPLTSDLVNLRTGSGSGSGSSNGEVPAEITMPALGSPTLFKLRDRTLLTEEKRRLCGWALGIALFGIFLMILQTELCWFVCGKGSVSVFIVRLLISLSTVCLLGLLVAFHYKDIRVFMIDHSVEDWRIALTARRVLSISLELGVCALHPLPLVWLPGSWEDGEGVRRGGGWNATLPSPLACSLAAWELLPCFLMFLRLYLVHRALLLHSKTLLSASYRSIGSLNNIDFQFRFVLKVLMNTHPGRTLLAFIVCFWLTASWLLTLCERQSEASVGRMEDTMWLIAITFLTIGYGDITPQTTCGKTVCLLTGVMGVGCTAMLVAVVAKNLSLNKAEKHVHQFMMDIKHTKKIRSAAANVLRECWLLHRSGRGRRDSGENRRNQRRLLEAIRVFRKARLKQRKLRDHANEMVDLSKLQVMMSDLNGNWSTSYKEMERRIGSMEQKMDELSRAFQETSQLISRALQHRAGDNSVA</sequence>
<keyword evidence="6" id="KW-0406">Ion transport</keyword>
<protein>
    <submittedName>
        <fullName evidence="12">Intermediate conductance calcium-activated potassium channel protein 4</fullName>
    </submittedName>
</protein>
<keyword evidence="2" id="KW-0813">Transport</keyword>
<evidence type="ECO:0000256" key="5">
    <source>
        <dbReference type="ARBA" id="ARBA00022989"/>
    </source>
</evidence>
<dbReference type="InterPro" id="IPR013099">
    <property type="entry name" value="K_chnl_dom"/>
</dbReference>
<gene>
    <name evidence="12" type="ORF">HHUSO_G32193</name>
</gene>
<evidence type="ECO:0000313" key="12">
    <source>
        <dbReference type="EMBL" id="KAK6469783.1"/>
    </source>
</evidence>
<dbReference type="SUPFAM" id="SSF81327">
    <property type="entry name" value="Small-conductance potassium channel"/>
    <property type="match status" value="1"/>
</dbReference>
<dbReference type="EMBL" id="JAHFZB010000038">
    <property type="protein sequence ID" value="KAK6469783.1"/>
    <property type="molecule type" value="Genomic_DNA"/>
</dbReference>
<feature type="transmembrane region" description="Helical" evidence="10">
    <location>
        <begin position="345"/>
        <end position="363"/>
    </location>
</feature>
<evidence type="ECO:0000256" key="9">
    <source>
        <dbReference type="SAM" id="MobiDB-lite"/>
    </source>
</evidence>
<evidence type="ECO:0000256" key="3">
    <source>
        <dbReference type="ARBA" id="ARBA00022692"/>
    </source>
</evidence>
<dbReference type="Proteomes" id="UP001369086">
    <property type="component" value="Unassembled WGS sequence"/>
</dbReference>
<keyword evidence="5 10" id="KW-1133">Transmembrane helix</keyword>
<dbReference type="Pfam" id="PF03530">
    <property type="entry name" value="SK_channel"/>
    <property type="match status" value="1"/>
</dbReference>
<feature type="domain" description="Calmodulin-binding" evidence="11">
    <location>
        <begin position="381"/>
        <end position="455"/>
    </location>
</feature>
<evidence type="ECO:0000256" key="7">
    <source>
        <dbReference type="ARBA" id="ARBA00023136"/>
    </source>
</evidence>
<comment type="caution">
    <text evidence="12">The sequence shown here is derived from an EMBL/GenBank/DDBJ whole genome shotgun (WGS) entry which is preliminary data.</text>
</comment>
<dbReference type="InterPro" id="IPR004178">
    <property type="entry name" value="CaM-bd_dom"/>
</dbReference>
<evidence type="ECO:0000256" key="10">
    <source>
        <dbReference type="SAM" id="Phobius"/>
    </source>
</evidence>